<geneLocation type="plasmid" evidence="1 2">
    <name>p_1</name>
</geneLocation>
<organism evidence="1 2">
    <name type="scientific">Rhizobium leguminosarum bv. viciae</name>
    <dbReference type="NCBI Taxonomy" id="387"/>
    <lineage>
        <taxon>Bacteria</taxon>
        <taxon>Pseudomonadati</taxon>
        <taxon>Pseudomonadota</taxon>
        <taxon>Alphaproteobacteria</taxon>
        <taxon>Hyphomicrobiales</taxon>
        <taxon>Rhizobiaceae</taxon>
        <taxon>Rhizobium/Agrobacterium group</taxon>
        <taxon>Rhizobium</taxon>
    </lineage>
</organism>
<accession>A0A7G6RNA0</accession>
<proteinExistence type="predicted"/>
<dbReference type="Proteomes" id="UP000515518">
    <property type="component" value="Plasmid p_1"/>
</dbReference>
<sequence>MNRIDPALANREAPDRTAEYEVLAPSSESLGPDRRALMGWKTPKIEYVNGYKIVEVEGPSFKVYDGDRQLGDDFPYPGEAAAYATSLPKRDHPRS</sequence>
<dbReference type="EMBL" id="CP050552">
    <property type="protein sequence ID" value="QND43732.1"/>
    <property type="molecule type" value="Genomic_DNA"/>
</dbReference>
<reference evidence="2" key="1">
    <citation type="journal article" date="2020" name="Mol. Plant Microbe">
        <title>Rhizobial microsymbionts of the narrowly endemic Oxytropis species growing in Kamchatka are characterized by significant genetic diversity and possess a set of genes that are associated with T3SS and T6SS secretion systems and can affect the development of symbiosis.</title>
        <authorList>
            <person name="Safronova V."/>
            <person name="Guro P."/>
            <person name="Sazanova A."/>
            <person name="Kuznetsova I."/>
            <person name="Belimov A."/>
            <person name="Yakubov V."/>
            <person name="Chirak E."/>
            <person name="Afonin A."/>
            <person name="Gogolev Y."/>
            <person name="Andronov E."/>
            <person name="Tikhonovich I."/>
        </authorList>
    </citation>
    <scope>NUCLEOTIDE SEQUENCE [LARGE SCALE GENOMIC DNA]</scope>
    <source>
        <strain evidence="2">RCAM0610</strain>
        <plasmid evidence="2">p_1</plasmid>
    </source>
</reference>
<gene>
    <name evidence="1" type="ORF">HB770_34975</name>
</gene>
<dbReference type="AlphaFoldDB" id="A0A7G6RNA0"/>
<keyword evidence="1" id="KW-0614">Plasmid</keyword>
<evidence type="ECO:0000313" key="2">
    <source>
        <dbReference type="Proteomes" id="UP000515518"/>
    </source>
</evidence>
<protein>
    <submittedName>
        <fullName evidence="1">Uncharacterized protein</fullName>
    </submittedName>
</protein>
<evidence type="ECO:0000313" key="1">
    <source>
        <dbReference type="EMBL" id="QND43732.1"/>
    </source>
</evidence>
<name>A0A7G6RNA0_RHILV</name>